<accession>A0ABQ2PBJ4</accession>
<proteinExistence type="predicted"/>
<evidence type="ECO:0008006" key="4">
    <source>
        <dbReference type="Google" id="ProtNLM"/>
    </source>
</evidence>
<organism evidence="2 3">
    <name type="scientific">Silvimonas iriomotensis</name>
    <dbReference type="NCBI Taxonomy" id="449662"/>
    <lineage>
        <taxon>Bacteria</taxon>
        <taxon>Pseudomonadati</taxon>
        <taxon>Pseudomonadota</taxon>
        <taxon>Betaproteobacteria</taxon>
        <taxon>Neisseriales</taxon>
        <taxon>Chitinibacteraceae</taxon>
        <taxon>Silvimonas</taxon>
    </lineage>
</organism>
<feature type="coiled-coil region" evidence="1">
    <location>
        <begin position="129"/>
        <end position="156"/>
    </location>
</feature>
<sequence>MIKKSLRKIVRKMANWPLIGRPVRIIVAVIRLPEFRAEYLDMIRSQHEFQTQQLPDLSRKIIDLNHRQTASEHDIENLIKSGPVALRKITRDLIEIHEQINSISKTVNQKIADYIDQLEKTSSITDQCLTEIRVKLDAASNRANQLTERLEFVRKELMFEMRYGGKPPLADTDTTARTRAEILNPQKLAAARNEQLRVNLGCGHIALDGYLNIDRRALPGVDIVSEVNQLPFAANEVDEIFSAHLLEHFPQEQLRRELFPYWIKLLKTGGVFRSVVPDADSMIKEYVDGTYPYSSLREVTFGGQDYDGDFHFNMFVPEQMEDLLQEAGLSDVEWKAIGRKNGACYEMEFKATKK</sequence>
<dbReference type="Gene3D" id="3.40.50.150">
    <property type="entry name" value="Vaccinia Virus protein VP39"/>
    <property type="match status" value="1"/>
</dbReference>
<dbReference type="EMBL" id="BMLX01000003">
    <property type="protein sequence ID" value="GGP22643.1"/>
    <property type="molecule type" value="Genomic_DNA"/>
</dbReference>
<evidence type="ECO:0000313" key="3">
    <source>
        <dbReference type="Proteomes" id="UP000637267"/>
    </source>
</evidence>
<keyword evidence="3" id="KW-1185">Reference proteome</keyword>
<gene>
    <name evidence="2" type="ORF">GCM10010970_26440</name>
</gene>
<evidence type="ECO:0000256" key="1">
    <source>
        <dbReference type="SAM" id="Coils"/>
    </source>
</evidence>
<evidence type="ECO:0000313" key="2">
    <source>
        <dbReference type="EMBL" id="GGP22643.1"/>
    </source>
</evidence>
<protein>
    <recommendedName>
        <fullName evidence="4">Methyltransferase type 11 domain-containing protein</fullName>
    </recommendedName>
</protein>
<name>A0ABQ2PBJ4_9NEIS</name>
<keyword evidence="1" id="KW-0175">Coiled coil</keyword>
<dbReference type="SUPFAM" id="SSF53335">
    <property type="entry name" value="S-adenosyl-L-methionine-dependent methyltransferases"/>
    <property type="match status" value="1"/>
</dbReference>
<reference evidence="3" key="1">
    <citation type="journal article" date="2019" name="Int. J. Syst. Evol. Microbiol.">
        <title>The Global Catalogue of Microorganisms (GCM) 10K type strain sequencing project: providing services to taxonomists for standard genome sequencing and annotation.</title>
        <authorList>
            <consortium name="The Broad Institute Genomics Platform"/>
            <consortium name="The Broad Institute Genome Sequencing Center for Infectious Disease"/>
            <person name="Wu L."/>
            <person name="Ma J."/>
        </authorList>
    </citation>
    <scope>NUCLEOTIDE SEQUENCE [LARGE SCALE GENOMIC DNA]</scope>
    <source>
        <strain evidence="3">CGMCC 1.8859</strain>
    </source>
</reference>
<comment type="caution">
    <text evidence="2">The sequence shown here is derived from an EMBL/GenBank/DDBJ whole genome shotgun (WGS) entry which is preliminary data.</text>
</comment>
<dbReference type="Proteomes" id="UP000637267">
    <property type="component" value="Unassembled WGS sequence"/>
</dbReference>
<dbReference type="InterPro" id="IPR029063">
    <property type="entry name" value="SAM-dependent_MTases_sf"/>
</dbReference>